<sequence>MLDPTWDFIKYFVACMLLPSCISSMLPMEGNKTLTACKSKLLSLSHQLVTEKKEVAKKGGNYSTTVLSVLLKNGEFSDDDIRDQMLTFLFAGYDFHSISSRRMALLTTASSHETTSTSTTFAMYLLATHPEIQEKLRVEVQGVLSQCHPHELTDQMFESMPLLSAVVSETLRLWPVAVSLQRT</sequence>
<evidence type="ECO:0000256" key="2">
    <source>
        <dbReference type="SAM" id="SignalP"/>
    </source>
</evidence>
<comment type="similarity">
    <text evidence="1">Belongs to the cytochrome P450 family.</text>
</comment>
<evidence type="ECO:0000256" key="1">
    <source>
        <dbReference type="ARBA" id="ARBA00010617"/>
    </source>
</evidence>
<dbReference type="AlphaFoldDB" id="F2SW64"/>
<dbReference type="EMBL" id="GG700655">
    <property type="protein sequence ID" value="EGD90558.2"/>
    <property type="molecule type" value="Genomic_DNA"/>
</dbReference>
<dbReference type="PRINTS" id="PR00385">
    <property type="entry name" value="P450"/>
</dbReference>
<gene>
    <name evidence="3" type="ORF">TERG_06785</name>
</gene>
<evidence type="ECO:0000313" key="3">
    <source>
        <dbReference type="EMBL" id="EGD90558.2"/>
    </source>
</evidence>
<evidence type="ECO:0008006" key="5">
    <source>
        <dbReference type="Google" id="ProtNLM"/>
    </source>
</evidence>
<dbReference type="GO" id="GO:0005506">
    <property type="term" value="F:iron ion binding"/>
    <property type="evidence" value="ECO:0007669"/>
    <property type="project" value="InterPro"/>
</dbReference>
<keyword evidence="2" id="KW-0732">Signal</keyword>
<dbReference type="GO" id="GO:0020037">
    <property type="term" value="F:heme binding"/>
    <property type="evidence" value="ECO:0007669"/>
    <property type="project" value="InterPro"/>
</dbReference>
<dbReference type="GO" id="GO:0016705">
    <property type="term" value="F:oxidoreductase activity, acting on paired donors, with incorporation or reduction of molecular oxygen"/>
    <property type="evidence" value="ECO:0007669"/>
    <property type="project" value="InterPro"/>
</dbReference>
<dbReference type="SUPFAM" id="SSF48264">
    <property type="entry name" value="Cytochrome P450"/>
    <property type="match status" value="1"/>
</dbReference>
<dbReference type="PANTHER" id="PTHR24305:SF166">
    <property type="entry name" value="CYTOCHROME P450 12A4, MITOCHONDRIAL-RELATED"/>
    <property type="match status" value="1"/>
</dbReference>
<feature type="chain" id="PRO_5003286319" description="Cytochrome P450" evidence="2">
    <location>
        <begin position="24"/>
        <end position="183"/>
    </location>
</feature>
<dbReference type="HOGENOM" id="CLU_1566699_0_0_1"/>
<dbReference type="InParanoid" id="F2SW64"/>
<dbReference type="Pfam" id="PF00067">
    <property type="entry name" value="p450"/>
    <property type="match status" value="1"/>
</dbReference>
<accession>F2SW64</accession>
<protein>
    <recommendedName>
        <fullName evidence="5">Cytochrome P450</fullName>
    </recommendedName>
</protein>
<name>F2SW64_TRIRC</name>
<dbReference type="GO" id="GO:0004497">
    <property type="term" value="F:monooxygenase activity"/>
    <property type="evidence" value="ECO:0007669"/>
    <property type="project" value="InterPro"/>
</dbReference>
<dbReference type="InterPro" id="IPR001128">
    <property type="entry name" value="Cyt_P450"/>
</dbReference>
<dbReference type="OrthoDB" id="1470350at2759"/>
<dbReference type="InterPro" id="IPR050121">
    <property type="entry name" value="Cytochrome_P450_monoxygenase"/>
</dbReference>
<dbReference type="GeneID" id="71776905"/>
<dbReference type="Proteomes" id="UP000008864">
    <property type="component" value="Unassembled WGS sequence"/>
</dbReference>
<dbReference type="RefSeq" id="XP_047604662.1">
    <property type="nucleotide sequence ID" value="XM_047748675.1"/>
</dbReference>
<dbReference type="InterPro" id="IPR036396">
    <property type="entry name" value="Cyt_P450_sf"/>
</dbReference>
<dbReference type="PANTHER" id="PTHR24305">
    <property type="entry name" value="CYTOCHROME P450"/>
    <property type="match status" value="1"/>
</dbReference>
<dbReference type="STRING" id="559305.F2SW64"/>
<feature type="signal peptide" evidence="2">
    <location>
        <begin position="1"/>
        <end position="23"/>
    </location>
</feature>
<keyword evidence="4" id="KW-1185">Reference proteome</keyword>
<dbReference type="Gene3D" id="1.10.630.10">
    <property type="entry name" value="Cytochrome P450"/>
    <property type="match status" value="1"/>
</dbReference>
<reference evidence="4" key="1">
    <citation type="journal article" date="2012" name="MBio">
        <title>Comparative genome analysis of Trichophyton rubrum and related dermatophytes reveals candidate genes involved in infection.</title>
        <authorList>
            <person name="Martinez D.A."/>
            <person name="Oliver B.G."/>
            <person name="Graeser Y."/>
            <person name="Goldberg J.M."/>
            <person name="Li W."/>
            <person name="Martinez-Rossi N.M."/>
            <person name="Monod M."/>
            <person name="Shelest E."/>
            <person name="Barton R.C."/>
            <person name="Birch E."/>
            <person name="Brakhage A.A."/>
            <person name="Chen Z."/>
            <person name="Gurr S.J."/>
            <person name="Heiman D."/>
            <person name="Heitman J."/>
            <person name="Kosti I."/>
            <person name="Rossi A."/>
            <person name="Saif S."/>
            <person name="Samalova M."/>
            <person name="Saunders C.W."/>
            <person name="Shea T."/>
            <person name="Summerbell R.C."/>
            <person name="Xu J."/>
            <person name="Young S."/>
            <person name="Zeng Q."/>
            <person name="Birren B.W."/>
            <person name="Cuomo C.A."/>
            <person name="White T.C."/>
        </authorList>
    </citation>
    <scope>NUCLEOTIDE SEQUENCE [LARGE SCALE GENOMIC DNA]</scope>
    <source>
        <strain evidence="4">ATCC MYA-4607 / CBS 118892</strain>
    </source>
</reference>
<evidence type="ECO:0000313" key="4">
    <source>
        <dbReference type="Proteomes" id="UP000008864"/>
    </source>
</evidence>
<proteinExistence type="inferred from homology"/>
<organism evidence="3 4">
    <name type="scientific">Trichophyton rubrum (strain ATCC MYA-4607 / CBS 118892)</name>
    <name type="common">Athlete's foot fungus</name>
    <dbReference type="NCBI Taxonomy" id="559305"/>
    <lineage>
        <taxon>Eukaryota</taxon>
        <taxon>Fungi</taxon>
        <taxon>Dikarya</taxon>
        <taxon>Ascomycota</taxon>
        <taxon>Pezizomycotina</taxon>
        <taxon>Eurotiomycetes</taxon>
        <taxon>Eurotiomycetidae</taxon>
        <taxon>Onygenales</taxon>
        <taxon>Arthrodermataceae</taxon>
        <taxon>Trichophyton</taxon>
    </lineage>
</organism>